<organism evidence="1 2">
    <name type="scientific">Teratosphaeria nubilosa</name>
    <dbReference type="NCBI Taxonomy" id="161662"/>
    <lineage>
        <taxon>Eukaryota</taxon>
        <taxon>Fungi</taxon>
        <taxon>Dikarya</taxon>
        <taxon>Ascomycota</taxon>
        <taxon>Pezizomycotina</taxon>
        <taxon>Dothideomycetes</taxon>
        <taxon>Dothideomycetidae</taxon>
        <taxon>Mycosphaerellales</taxon>
        <taxon>Teratosphaeriaceae</taxon>
        <taxon>Teratosphaeria</taxon>
    </lineage>
</organism>
<dbReference type="EMBL" id="ML995897">
    <property type="protein sequence ID" value="KAF2765259.1"/>
    <property type="molecule type" value="Genomic_DNA"/>
</dbReference>
<dbReference type="Proteomes" id="UP000799436">
    <property type="component" value="Unassembled WGS sequence"/>
</dbReference>
<evidence type="ECO:0000313" key="1">
    <source>
        <dbReference type="EMBL" id="KAF2765259.1"/>
    </source>
</evidence>
<keyword evidence="2" id="KW-1185">Reference proteome</keyword>
<accession>A0A6G1KYB5</accession>
<proteinExistence type="predicted"/>
<sequence>MDYAYTCHTHHASQVRKVLVCFVAAAFGHAEYTHFIAEHCSKSGEILRDLVLHYQKAITEGTAGRSFADFDAKEFHVQEEDEDDEDLDEIDFDDLIAIGPPDWIFDEEYSYNVPRNLICARSRCVAVHNKGNPASTFRTGEEHNPKSFQTYIQLLYSDHLVLTEDDSALCFGEFLEELRYLYDLIVETKDYVSINLITDTLLGYLRTRGEVDFDDLAKELGNAYEVCGEKSPWREVLLRFAVCQMGNEEFRKDILKRSEAREIAMDMLKYHFQAIVAGGGGFESCEAREFCIGEGYWDKGVEGLGDNVGSGLRITGLVRNVSL</sequence>
<evidence type="ECO:0000313" key="2">
    <source>
        <dbReference type="Proteomes" id="UP000799436"/>
    </source>
</evidence>
<evidence type="ECO:0008006" key="3">
    <source>
        <dbReference type="Google" id="ProtNLM"/>
    </source>
</evidence>
<gene>
    <name evidence="1" type="ORF">EJ03DRAFT_355052</name>
</gene>
<name>A0A6G1KYB5_9PEZI</name>
<dbReference type="OrthoDB" id="10619165at2759"/>
<dbReference type="AlphaFoldDB" id="A0A6G1KYB5"/>
<protein>
    <recommendedName>
        <fullName evidence="3">BTB domain-containing protein</fullName>
    </recommendedName>
</protein>
<reference evidence="1" key="1">
    <citation type="journal article" date="2020" name="Stud. Mycol.">
        <title>101 Dothideomycetes genomes: a test case for predicting lifestyles and emergence of pathogens.</title>
        <authorList>
            <person name="Haridas S."/>
            <person name="Albert R."/>
            <person name="Binder M."/>
            <person name="Bloem J."/>
            <person name="Labutti K."/>
            <person name="Salamov A."/>
            <person name="Andreopoulos B."/>
            <person name="Baker S."/>
            <person name="Barry K."/>
            <person name="Bills G."/>
            <person name="Bluhm B."/>
            <person name="Cannon C."/>
            <person name="Castanera R."/>
            <person name="Culley D."/>
            <person name="Daum C."/>
            <person name="Ezra D."/>
            <person name="Gonzalez J."/>
            <person name="Henrissat B."/>
            <person name="Kuo A."/>
            <person name="Liang C."/>
            <person name="Lipzen A."/>
            <person name="Lutzoni F."/>
            <person name="Magnuson J."/>
            <person name="Mondo S."/>
            <person name="Nolan M."/>
            <person name="Ohm R."/>
            <person name="Pangilinan J."/>
            <person name="Park H.-J."/>
            <person name="Ramirez L."/>
            <person name="Alfaro M."/>
            <person name="Sun H."/>
            <person name="Tritt A."/>
            <person name="Yoshinaga Y."/>
            <person name="Zwiers L.-H."/>
            <person name="Turgeon B."/>
            <person name="Goodwin S."/>
            <person name="Spatafora J."/>
            <person name="Crous P."/>
            <person name="Grigoriev I."/>
        </authorList>
    </citation>
    <scope>NUCLEOTIDE SEQUENCE</scope>
    <source>
        <strain evidence="1">CBS 116005</strain>
    </source>
</reference>